<reference evidence="1" key="1">
    <citation type="submission" date="2019-08" db="EMBL/GenBank/DDBJ databases">
        <authorList>
            <person name="Kucharzyk K."/>
            <person name="Murdoch R.W."/>
            <person name="Higgins S."/>
            <person name="Loffler F."/>
        </authorList>
    </citation>
    <scope>NUCLEOTIDE SEQUENCE</scope>
</reference>
<gene>
    <name evidence="1" type="ORF">SDC9_88004</name>
</gene>
<accession>A0A644ZKF5</accession>
<protein>
    <submittedName>
        <fullName evidence="1">Uncharacterized protein</fullName>
    </submittedName>
</protein>
<dbReference type="AlphaFoldDB" id="A0A644ZKF5"/>
<proteinExistence type="predicted"/>
<evidence type="ECO:0000313" key="1">
    <source>
        <dbReference type="EMBL" id="MPM41349.1"/>
    </source>
</evidence>
<organism evidence="1">
    <name type="scientific">bioreactor metagenome</name>
    <dbReference type="NCBI Taxonomy" id="1076179"/>
    <lineage>
        <taxon>unclassified sequences</taxon>
        <taxon>metagenomes</taxon>
        <taxon>ecological metagenomes</taxon>
    </lineage>
</organism>
<dbReference type="EMBL" id="VSSQ01009340">
    <property type="protein sequence ID" value="MPM41349.1"/>
    <property type="molecule type" value="Genomic_DNA"/>
</dbReference>
<name>A0A644ZKF5_9ZZZZ</name>
<sequence length="95" mass="10353">MSEPEGPRCLPALSRCLTRTCGALRGRTSLAKTEFPARSSCETAAVSLGLLLDRDGRFTRQTLGEILHHLLELSPVSRNIVELIKALALRVLARA</sequence>
<comment type="caution">
    <text evidence="1">The sequence shown here is derived from an EMBL/GenBank/DDBJ whole genome shotgun (WGS) entry which is preliminary data.</text>
</comment>